<dbReference type="RefSeq" id="XP_060279880.1">
    <property type="nucleotide sequence ID" value="XM_060428914.1"/>
</dbReference>
<keyword evidence="1" id="KW-1133">Transmembrane helix</keyword>
<feature type="transmembrane region" description="Helical" evidence="1">
    <location>
        <begin position="49"/>
        <end position="66"/>
    </location>
</feature>
<organism evidence="2 3">
    <name type="scientific">Phialemonium atrogriseum</name>
    <dbReference type="NCBI Taxonomy" id="1093897"/>
    <lineage>
        <taxon>Eukaryota</taxon>
        <taxon>Fungi</taxon>
        <taxon>Dikarya</taxon>
        <taxon>Ascomycota</taxon>
        <taxon>Pezizomycotina</taxon>
        <taxon>Sordariomycetes</taxon>
        <taxon>Sordariomycetidae</taxon>
        <taxon>Cephalothecales</taxon>
        <taxon>Cephalothecaceae</taxon>
        <taxon>Phialemonium</taxon>
    </lineage>
</organism>
<gene>
    <name evidence="2" type="ORF">QBC33DRAFT_548909</name>
</gene>
<protein>
    <recommendedName>
        <fullName evidence="4">MARVEL domain-containing protein</fullName>
    </recommendedName>
</protein>
<evidence type="ECO:0008006" key="4">
    <source>
        <dbReference type="Google" id="ProtNLM"/>
    </source>
</evidence>
<sequence>MGLSTFIELGKTAAQGKQAMDSFNPQTATALGKKAATAPLKVWENIPRWVVRGLQLLLGLIVVALYGHRVDADRKAGNAQVAEWVFGVAVASMSCITAVVFALAAPLGAVSDKFKTYRLFAWDVVLFVLWIILFGVMGMIFLKRDDGLDYKGASTSTMKKVVWLDLVNSILWMASGVYGFVKKFLGAKVDSVGGRVAGRLFGKKAQPAKEVYEV</sequence>
<comment type="caution">
    <text evidence="2">The sequence shown here is derived from an EMBL/GenBank/DDBJ whole genome shotgun (WGS) entry which is preliminary data.</text>
</comment>
<dbReference type="PANTHER" id="PTHR42083:SF1">
    <property type="entry name" value="MARVEL DOMAIN-CONTAINING PROTEIN"/>
    <property type="match status" value="1"/>
</dbReference>
<dbReference type="GeneID" id="85312101"/>
<dbReference type="Proteomes" id="UP001244011">
    <property type="component" value="Unassembled WGS sequence"/>
</dbReference>
<keyword evidence="1" id="KW-0812">Transmembrane</keyword>
<name>A0AAJ0BTD5_9PEZI</name>
<reference evidence="2" key="1">
    <citation type="submission" date="2023-06" db="EMBL/GenBank/DDBJ databases">
        <title>Genome-scale phylogeny and comparative genomics of the fungal order Sordariales.</title>
        <authorList>
            <consortium name="Lawrence Berkeley National Laboratory"/>
            <person name="Hensen N."/>
            <person name="Bonometti L."/>
            <person name="Westerberg I."/>
            <person name="Brannstrom I.O."/>
            <person name="Guillou S."/>
            <person name="Cros-Aarteil S."/>
            <person name="Calhoun S."/>
            <person name="Haridas S."/>
            <person name="Kuo A."/>
            <person name="Mondo S."/>
            <person name="Pangilinan J."/>
            <person name="Riley R."/>
            <person name="Labutti K."/>
            <person name="Andreopoulos B."/>
            <person name="Lipzen A."/>
            <person name="Chen C."/>
            <person name="Yanf M."/>
            <person name="Daum C."/>
            <person name="Ng V."/>
            <person name="Clum A."/>
            <person name="Steindorff A."/>
            <person name="Ohm R."/>
            <person name="Martin F."/>
            <person name="Silar P."/>
            <person name="Natvig D."/>
            <person name="Lalanne C."/>
            <person name="Gautier V."/>
            <person name="Ament-Velasquez S.L."/>
            <person name="Kruys A."/>
            <person name="Hutchinson M.I."/>
            <person name="Powell A.J."/>
            <person name="Barry K."/>
            <person name="Miller A.N."/>
            <person name="Grigoriev I.V."/>
            <person name="Debuchy R."/>
            <person name="Gladieux P."/>
            <person name="Thoren M.H."/>
            <person name="Johannesson H."/>
        </authorList>
    </citation>
    <scope>NUCLEOTIDE SEQUENCE</scope>
    <source>
        <strain evidence="2">8032-3</strain>
    </source>
</reference>
<dbReference type="PANTHER" id="PTHR42083">
    <property type="entry name" value="MARVEL DOMAIN-CONTAINING PROTEIN"/>
    <property type="match status" value="1"/>
</dbReference>
<keyword evidence="3" id="KW-1185">Reference proteome</keyword>
<feature type="transmembrane region" description="Helical" evidence="1">
    <location>
        <begin position="119"/>
        <end position="142"/>
    </location>
</feature>
<proteinExistence type="predicted"/>
<keyword evidence="1" id="KW-0472">Membrane</keyword>
<accession>A0AAJ0BTD5</accession>
<evidence type="ECO:0000313" key="3">
    <source>
        <dbReference type="Proteomes" id="UP001244011"/>
    </source>
</evidence>
<feature type="transmembrane region" description="Helical" evidence="1">
    <location>
        <begin position="162"/>
        <end position="181"/>
    </location>
</feature>
<dbReference type="AlphaFoldDB" id="A0AAJ0BTD5"/>
<evidence type="ECO:0000256" key="1">
    <source>
        <dbReference type="SAM" id="Phobius"/>
    </source>
</evidence>
<dbReference type="EMBL" id="MU839025">
    <property type="protein sequence ID" value="KAK1763667.1"/>
    <property type="molecule type" value="Genomic_DNA"/>
</dbReference>
<feature type="transmembrane region" description="Helical" evidence="1">
    <location>
        <begin position="86"/>
        <end position="107"/>
    </location>
</feature>
<evidence type="ECO:0000313" key="2">
    <source>
        <dbReference type="EMBL" id="KAK1763667.1"/>
    </source>
</evidence>